<keyword evidence="2" id="KW-0548">Nucleotidyltransferase</keyword>
<dbReference type="InterPro" id="IPR030931">
    <property type="entry name" value="Group_II_RT_mat"/>
</dbReference>
<name>A0ABP4L4X0_9ACTN</name>
<keyword evidence="2" id="KW-0808">Transferase</keyword>
<dbReference type="Pfam" id="PF00078">
    <property type="entry name" value="RVT_1"/>
    <property type="match status" value="1"/>
</dbReference>
<organism evidence="2 3">
    <name type="scientific">Streptomyces synnematoformans</name>
    <dbReference type="NCBI Taxonomy" id="415721"/>
    <lineage>
        <taxon>Bacteria</taxon>
        <taxon>Bacillati</taxon>
        <taxon>Actinomycetota</taxon>
        <taxon>Actinomycetes</taxon>
        <taxon>Kitasatosporales</taxon>
        <taxon>Streptomycetaceae</taxon>
        <taxon>Streptomyces</taxon>
    </lineage>
</organism>
<evidence type="ECO:0000313" key="3">
    <source>
        <dbReference type="Proteomes" id="UP001500443"/>
    </source>
</evidence>
<accession>A0ABP4L4X0</accession>
<dbReference type="Proteomes" id="UP001500443">
    <property type="component" value="Unassembled WGS sequence"/>
</dbReference>
<dbReference type="SUPFAM" id="SSF56672">
    <property type="entry name" value="DNA/RNA polymerases"/>
    <property type="match status" value="1"/>
</dbReference>
<protein>
    <submittedName>
        <fullName evidence="2">Group II intron reverse transcriptase/maturase</fullName>
    </submittedName>
</protein>
<dbReference type="GO" id="GO:0003964">
    <property type="term" value="F:RNA-directed DNA polymerase activity"/>
    <property type="evidence" value="ECO:0007669"/>
    <property type="project" value="UniProtKB-KW"/>
</dbReference>
<dbReference type="InterPro" id="IPR013597">
    <property type="entry name" value="Mat_intron_G2"/>
</dbReference>
<keyword evidence="3" id="KW-1185">Reference proteome</keyword>
<keyword evidence="2" id="KW-0695">RNA-directed DNA polymerase</keyword>
<dbReference type="InterPro" id="IPR043502">
    <property type="entry name" value="DNA/RNA_pol_sf"/>
</dbReference>
<dbReference type="PANTHER" id="PTHR34047:SF10">
    <property type="entry name" value="GROUP II INTRON-ASSOCIATED OPEN READING FRAME"/>
    <property type="match status" value="1"/>
</dbReference>
<dbReference type="InterPro" id="IPR051083">
    <property type="entry name" value="GrpII_Intron_Splice-Mob/Def"/>
</dbReference>
<dbReference type="PANTHER" id="PTHR34047">
    <property type="entry name" value="NUCLEAR INTRON MATURASE 1, MITOCHONDRIAL-RELATED"/>
    <property type="match status" value="1"/>
</dbReference>
<dbReference type="EMBL" id="BAAAPF010000546">
    <property type="protein sequence ID" value="GAA1514365.1"/>
    <property type="molecule type" value="Genomic_DNA"/>
</dbReference>
<dbReference type="Pfam" id="PF08388">
    <property type="entry name" value="GIIM"/>
    <property type="match status" value="1"/>
</dbReference>
<dbReference type="CDD" id="cd01651">
    <property type="entry name" value="RT_G2_intron"/>
    <property type="match status" value="1"/>
</dbReference>
<feature type="domain" description="Reverse transcriptase" evidence="1">
    <location>
        <begin position="1"/>
        <end position="243"/>
    </location>
</feature>
<reference evidence="3" key="1">
    <citation type="journal article" date="2019" name="Int. J. Syst. Evol. Microbiol.">
        <title>The Global Catalogue of Microorganisms (GCM) 10K type strain sequencing project: providing services to taxonomists for standard genome sequencing and annotation.</title>
        <authorList>
            <consortium name="The Broad Institute Genomics Platform"/>
            <consortium name="The Broad Institute Genome Sequencing Center for Infectious Disease"/>
            <person name="Wu L."/>
            <person name="Ma J."/>
        </authorList>
    </citation>
    <scope>NUCLEOTIDE SEQUENCE [LARGE SCALE GENOMIC DNA]</scope>
    <source>
        <strain evidence="3">JCM 15481</strain>
    </source>
</reference>
<dbReference type="NCBIfam" id="TIGR04416">
    <property type="entry name" value="group_II_RT_mat"/>
    <property type="match status" value="1"/>
</dbReference>
<proteinExistence type="predicted"/>
<evidence type="ECO:0000259" key="1">
    <source>
        <dbReference type="PROSITE" id="PS50878"/>
    </source>
</evidence>
<sequence length="504" mass="57970">MRVHRTLKTWDPMPVRRVYIPKANGKQRPLGIPVIMDRCHQARVRNALEPEWEARFEPRSYGFRPGRSCADAIGTLFNTLSSRRGRPGKRVWILDADLSAAFDNINHPRLLEARDAFPARGLVERWLKAGVMEGREFTPTDTGSPQGGVISPLLMNVALHGLEEAAGVRYHLTGNAAGRAMEGTPVLVRYADDLVVCCYSKQEAEQVKAKLAEWLAPRGLVFNEEKTKVVHLEEGFDFLGFNIRRYRNGSDGKLLIKPSQDAVRRIRKRLADEVRGMRGWSARAVIAKLNPIIRGWAAYYRGVVSSRIFTKLDHYVWWITFKWARHKHPNKPKRWIANRYYGKFNRFRNNRWIFGDRTSVTDRGEVTHLVMFSWTEIVRHQLIKSGASPDDPDLAEYWTERRRKVKPPLDGYNLSLLAKQGGRCPLCGEHLLFAEQPPQSPLEWERWWLSFIRRAIAASYLTHDRSTSEGRRSRLVHASCDQEFQRGRRKAETSSNPVMPLGLA</sequence>
<comment type="caution">
    <text evidence="2">The sequence shown here is derived from an EMBL/GenBank/DDBJ whole genome shotgun (WGS) entry which is preliminary data.</text>
</comment>
<gene>
    <name evidence="2" type="primary">ltrA</name>
    <name evidence="2" type="ORF">GCM10009802_66740</name>
</gene>
<dbReference type="PROSITE" id="PS50878">
    <property type="entry name" value="RT_POL"/>
    <property type="match status" value="1"/>
</dbReference>
<evidence type="ECO:0000313" key="2">
    <source>
        <dbReference type="EMBL" id="GAA1514365.1"/>
    </source>
</evidence>
<dbReference type="InterPro" id="IPR000477">
    <property type="entry name" value="RT_dom"/>
</dbReference>